<keyword evidence="1" id="KW-0472">Membrane</keyword>
<dbReference type="EMBL" id="WIXE01004066">
    <property type="protein sequence ID" value="KAK5983370.1"/>
    <property type="molecule type" value="Genomic_DNA"/>
</dbReference>
<sequence length="83" mass="9703">MAICLLLAYSIFFTSIPIGYDTTHLSHAYDLIFAYQRLFFAISLIIRSAKFKLYMKSSRRIDAIVEEQAEATSKYFDQLKHAW</sequence>
<proteinExistence type="predicted"/>
<protein>
    <submittedName>
        <fullName evidence="2">Uncharacterized protein</fullName>
    </submittedName>
</protein>
<keyword evidence="1" id="KW-1133">Transmembrane helix</keyword>
<evidence type="ECO:0000313" key="2">
    <source>
        <dbReference type="EMBL" id="KAK5983370.1"/>
    </source>
</evidence>
<comment type="caution">
    <text evidence="2">The sequence shown here is derived from an EMBL/GenBank/DDBJ whole genome shotgun (WGS) entry which is preliminary data.</text>
</comment>
<evidence type="ECO:0000313" key="3">
    <source>
        <dbReference type="Proteomes" id="UP001331761"/>
    </source>
</evidence>
<organism evidence="2 3">
    <name type="scientific">Trichostrongylus colubriformis</name>
    <name type="common">Black scour worm</name>
    <dbReference type="NCBI Taxonomy" id="6319"/>
    <lineage>
        <taxon>Eukaryota</taxon>
        <taxon>Metazoa</taxon>
        <taxon>Ecdysozoa</taxon>
        <taxon>Nematoda</taxon>
        <taxon>Chromadorea</taxon>
        <taxon>Rhabditida</taxon>
        <taxon>Rhabditina</taxon>
        <taxon>Rhabditomorpha</taxon>
        <taxon>Strongyloidea</taxon>
        <taxon>Trichostrongylidae</taxon>
        <taxon>Trichostrongylus</taxon>
    </lineage>
</organism>
<feature type="transmembrane region" description="Helical" evidence="1">
    <location>
        <begin position="27"/>
        <end position="46"/>
    </location>
</feature>
<name>A0AAN8FSW0_TRICO</name>
<reference evidence="2 3" key="1">
    <citation type="submission" date="2019-10" db="EMBL/GenBank/DDBJ databases">
        <title>Assembly and Annotation for the nematode Trichostrongylus colubriformis.</title>
        <authorList>
            <person name="Martin J."/>
        </authorList>
    </citation>
    <scope>NUCLEOTIDE SEQUENCE [LARGE SCALE GENOMIC DNA]</scope>
    <source>
        <strain evidence="2">G859</strain>
        <tissue evidence="2">Whole worm</tissue>
    </source>
</reference>
<gene>
    <name evidence="2" type="ORF">GCK32_021841</name>
</gene>
<accession>A0AAN8FSW0</accession>
<evidence type="ECO:0000256" key="1">
    <source>
        <dbReference type="SAM" id="Phobius"/>
    </source>
</evidence>
<keyword evidence="1" id="KW-0812">Transmembrane</keyword>
<dbReference type="AlphaFoldDB" id="A0AAN8FSW0"/>
<keyword evidence="3" id="KW-1185">Reference proteome</keyword>
<dbReference type="Proteomes" id="UP001331761">
    <property type="component" value="Unassembled WGS sequence"/>
</dbReference>